<feature type="transmembrane region" description="Helical" evidence="1">
    <location>
        <begin position="24"/>
        <end position="50"/>
    </location>
</feature>
<dbReference type="AlphaFoldDB" id="A0A0R1LW21"/>
<keyword evidence="1" id="KW-1133">Transmembrane helix</keyword>
<protein>
    <submittedName>
        <fullName evidence="2">Uncharacterized protein</fullName>
    </submittedName>
</protein>
<dbReference type="STRING" id="1423776.FD04_GL001909"/>
<keyword evidence="3" id="KW-1185">Reference proteome</keyword>
<gene>
    <name evidence="2" type="ORF">FD04_GL001909</name>
</gene>
<keyword evidence="1" id="KW-0812">Transmembrane</keyword>
<evidence type="ECO:0000313" key="3">
    <source>
        <dbReference type="Proteomes" id="UP000051160"/>
    </source>
</evidence>
<organism evidence="2 3">
    <name type="scientific">Secundilactobacillus odoratitofui DSM 19909 = JCM 15043</name>
    <dbReference type="NCBI Taxonomy" id="1423776"/>
    <lineage>
        <taxon>Bacteria</taxon>
        <taxon>Bacillati</taxon>
        <taxon>Bacillota</taxon>
        <taxon>Bacilli</taxon>
        <taxon>Lactobacillales</taxon>
        <taxon>Lactobacillaceae</taxon>
        <taxon>Secundilactobacillus</taxon>
    </lineage>
</organism>
<sequence>MSPAYLLFTTTFIPSKEELIQLEWPVFVSCVLVVLIIELVISALLTWVLIRLLKQQAMLKNGGIKTKVVKRKMNEGLVEFLMGTAVSSTIGLSLSTSRPFLSVMILFLFQSLLFSLFQSSTNSMPNVFLVLGGWSYVRWGEGYLFMRTRDFRDLAGQEVQGTPIGDSISGSYVIVRENEGEVDD</sequence>
<dbReference type="Proteomes" id="UP000051160">
    <property type="component" value="Unassembled WGS sequence"/>
</dbReference>
<feature type="transmembrane region" description="Helical" evidence="1">
    <location>
        <begin position="77"/>
        <end position="94"/>
    </location>
</feature>
<dbReference type="PATRIC" id="fig|1423776.4.peg.1934"/>
<comment type="caution">
    <text evidence="2">The sequence shown here is derived from an EMBL/GenBank/DDBJ whole genome shotgun (WGS) entry which is preliminary data.</text>
</comment>
<accession>A0A0R1LW21</accession>
<keyword evidence="1" id="KW-0472">Membrane</keyword>
<feature type="transmembrane region" description="Helical" evidence="1">
    <location>
        <begin position="100"/>
        <end position="117"/>
    </location>
</feature>
<reference evidence="2 3" key="1">
    <citation type="journal article" date="2015" name="Genome Announc.">
        <title>Expanding the biotechnology potential of lactobacilli through comparative genomics of 213 strains and associated genera.</title>
        <authorList>
            <person name="Sun Z."/>
            <person name="Harris H.M."/>
            <person name="McCann A."/>
            <person name="Guo C."/>
            <person name="Argimon S."/>
            <person name="Zhang W."/>
            <person name="Yang X."/>
            <person name="Jeffery I.B."/>
            <person name="Cooney J.C."/>
            <person name="Kagawa T.F."/>
            <person name="Liu W."/>
            <person name="Song Y."/>
            <person name="Salvetti E."/>
            <person name="Wrobel A."/>
            <person name="Rasinkangas P."/>
            <person name="Parkhill J."/>
            <person name="Rea M.C."/>
            <person name="O'Sullivan O."/>
            <person name="Ritari J."/>
            <person name="Douillard F.P."/>
            <person name="Paul Ross R."/>
            <person name="Yang R."/>
            <person name="Briner A.E."/>
            <person name="Felis G.E."/>
            <person name="de Vos W.M."/>
            <person name="Barrangou R."/>
            <person name="Klaenhammer T.R."/>
            <person name="Caufield P.W."/>
            <person name="Cui Y."/>
            <person name="Zhang H."/>
            <person name="O'Toole P.W."/>
        </authorList>
    </citation>
    <scope>NUCLEOTIDE SEQUENCE [LARGE SCALE GENOMIC DNA]</scope>
    <source>
        <strain evidence="2 3">DSM 19909</strain>
    </source>
</reference>
<proteinExistence type="predicted"/>
<name>A0A0R1LW21_9LACO</name>
<dbReference type="EMBL" id="AZEE01000030">
    <property type="protein sequence ID" value="KRK97049.1"/>
    <property type="molecule type" value="Genomic_DNA"/>
</dbReference>
<evidence type="ECO:0000256" key="1">
    <source>
        <dbReference type="SAM" id="Phobius"/>
    </source>
</evidence>
<evidence type="ECO:0000313" key="2">
    <source>
        <dbReference type="EMBL" id="KRK97049.1"/>
    </source>
</evidence>